<keyword evidence="2" id="KW-1185">Reference proteome</keyword>
<evidence type="ECO:0000313" key="2">
    <source>
        <dbReference type="Proteomes" id="UP001060085"/>
    </source>
</evidence>
<accession>A0ACB9ZMK7</accession>
<gene>
    <name evidence="1" type="ORF">M9H77_34614</name>
</gene>
<proteinExistence type="predicted"/>
<dbReference type="Proteomes" id="UP001060085">
    <property type="component" value="Linkage Group LG08"/>
</dbReference>
<organism evidence="1 2">
    <name type="scientific">Catharanthus roseus</name>
    <name type="common">Madagascar periwinkle</name>
    <name type="synonym">Vinca rosea</name>
    <dbReference type="NCBI Taxonomy" id="4058"/>
    <lineage>
        <taxon>Eukaryota</taxon>
        <taxon>Viridiplantae</taxon>
        <taxon>Streptophyta</taxon>
        <taxon>Embryophyta</taxon>
        <taxon>Tracheophyta</taxon>
        <taxon>Spermatophyta</taxon>
        <taxon>Magnoliopsida</taxon>
        <taxon>eudicotyledons</taxon>
        <taxon>Gunneridae</taxon>
        <taxon>Pentapetalae</taxon>
        <taxon>asterids</taxon>
        <taxon>lamiids</taxon>
        <taxon>Gentianales</taxon>
        <taxon>Apocynaceae</taxon>
        <taxon>Rauvolfioideae</taxon>
        <taxon>Vinceae</taxon>
        <taxon>Catharanthinae</taxon>
        <taxon>Catharanthus</taxon>
    </lineage>
</organism>
<evidence type="ECO:0000313" key="1">
    <source>
        <dbReference type="EMBL" id="KAI5648609.1"/>
    </source>
</evidence>
<protein>
    <submittedName>
        <fullName evidence="1">Uncharacterized protein</fullName>
    </submittedName>
</protein>
<name>A0ACB9ZMK7_CATRO</name>
<dbReference type="EMBL" id="CM044708">
    <property type="protein sequence ID" value="KAI5648609.1"/>
    <property type="molecule type" value="Genomic_DNA"/>
</dbReference>
<comment type="caution">
    <text evidence="1">The sequence shown here is derived from an EMBL/GenBank/DDBJ whole genome shotgun (WGS) entry which is preliminary data.</text>
</comment>
<sequence length="191" mass="22376">MFNLSTISQLCDYGYKPIYSYSVFANKLFCFFTFWVFIREVSKMLPLLSDVWTYVRSIDQKDGKPRAEYLGCKNVYIAGGSKYGTSTLKHHIDDCVSIRAKIRDVGDMIIDSTTGKARKRNFSQKVLREKIALAIIKHDLPFSFVEYEGIRDIFTYVNLDVKYISRNTATSDVWKWRHVMKRLIQVLLLRR</sequence>
<reference evidence="2" key="1">
    <citation type="journal article" date="2023" name="Nat. Plants">
        <title>Single-cell RNA sequencing provides a high-resolution roadmap for understanding the multicellular compartmentation of specialized metabolism.</title>
        <authorList>
            <person name="Sun S."/>
            <person name="Shen X."/>
            <person name="Li Y."/>
            <person name="Li Y."/>
            <person name="Wang S."/>
            <person name="Li R."/>
            <person name="Zhang H."/>
            <person name="Shen G."/>
            <person name="Guo B."/>
            <person name="Wei J."/>
            <person name="Xu J."/>
            <person name="St-Pierre B."/>
            <person name="Chen S."/>
            <person name="Sun C."/>
        </authorList>
    </citation>
    <scope>NUCLEOTIDE SEQUENCE [LARGE SCALE GENOMIC DNA]</scope>
</reference>